<dbReference type="Proteomes" id="UP000612899">
    <property type="component" value="Unassembled WGS sequence"/>
</dbReference>
<dbReference type="GO" id="GO:0016887">
    <property type="term" value="F:ATP hydrolysis activity"/>
    <property type="evidence" value="ECO:0007669"/>
    <property type="project" value="InterPro"/>
</dbReference>
<dbReference type="SMART" id="SM00382">
    <property type="entry name" value="AAA"/>
    <property type="match status" value="1"/>
</dbReference>
<proteinExistence type="predicted"/>
<dbReference type="PANTHER" id="PTHR43582:SF2">
    <property type="entry name" value="LINEARMYCIN RESISTANCE ATP-BINDING PROTEIN LNRL"/>
    <property type="match status" value="1"/>
</dbReference>
<dbReference type="InterPro" id="IPR027417">
    <property type="entry name" value="P-loop_NTPase"/>
</dbReference>
<protein>
    <submittedName>
        <fullName evidence="4">ABC transporter ATP-binding protein</fullName>
    </submittedName>
</protein>
<comment type="caution">
    <text evidence="4">The sequence shown here is derived from an EMBL/GenBank/DDBJ whole genome shotgun (WGS) entry which is preliminary data.</text>
</comment>
<dbReference type="SUPFAM" id="SSF52540">
    <property type="entry name" value="P-loop containing nucleoside triphosphate hydrolases"/>
    <property type="match status" value="1"/>
</dbReference>
<keyword evidence="1" id="KW-0547">Nucleotide-binding</keyword>
<dbReference type="PROSITE" id="PS50893">
    <property type="entry name" value="ABC_TRANSPORTER_2"/>
    <property type="match status" value="1"/>
</dbReference>
<accession>A0A8J3Q7L1</accession>
<dbReference type="EMBL" id="BONY01000015">
    <property type="protein sequence ID" value="GIH04909.1"/>
    <property type="molecule type" value="Genomic_DNA"/>
</dbReference>
<evidence type="ECO:0000313" key="5">
    <source>
        <dbReference type="Proteomes" id="UP000612899"/>
    </source>
</evidence>
<feature type="domain" description="ABC transporter" evidence="3">
    <location>
        <begin position="2"/>
        <end position="232"/>
    </location>
</feature>
<dbReference type="InterPro" id="IPR003593">
    <property type="entry name" value="AAA+_ATPase"/>
</dbReference>
<dbReference type="PANTHER" id="PTHR43582">
    <property type="entry name" value="LINEARMYCIN RESISTANCE ATP-BINDING PROTEIN LNRL"/>
    <property type="match status" value="1"/>
</dbReference>
<keyword evidence="5" id="KW-1185">Reference proteome</keyword>
<dbReference type="InterPro" id="IPR003439">
    <property type="entry name" value="ABC_transporter-like_ATP-bd"/>
</dbReference>
<dbReference type="Gene3D" id="3.40.50.300">
    <property type="entry name" value="P-loop containing nucleotide triphosphate hydrolases"/>
    <property type="match status" value="1"/>
</dbReference>
<evidence type="ECO:0000259" key="3">
    <source>
        <dbReference type="PROSITE" id="PS50893"/>
    </source>
</evidence>
<dbReference type="AlphaFoldDB" id="A0A8J3Q7L1"/>
<name>A0A8J3Q7L1_9ACTN</name>
<evidence type="ECO:0000256" key="2">
    <source>
        <dbReference type="ARBA" id="ARBA00022840"/>
    </source>
</evidence>
<evidence type="ECO:0000256" key="1">
    <source>
        <dbReference type="ARBA" id="ARBA00022741"/>
    </source>
</evidence>
<sequence length="291" mass="30481">MLQIADLEVHYGTHPALLGVSLVVGRGQVVGLLGRNGAGKSTLVNAVAGLVKPSRGSILVGGLDVRGNARATSAMMGVSPQELAIYPPLTVTENLVGWAALAGVGGRQRRLAVREVLEAMGLDRLADRPAHLLSGGEQRRLHCAMAMVGRPPLLMLDEPTVGVDPPSRRALLDYVGTLASAGTAVLYSTHYLTEIEQLGAYTVILHRGRVAACGDIDSLVRDFSGTTVEIAFSDGSPPSVRIPVADPDGELPGIIAGLHGQGRALAGITVHRSSLEDVFFRVTAEKELVRG</sequence>
<dbReference type="Pfam" id="PF00005">
    <property type="entry name" value="ABC_tran"/>
    <property type="match status" value="1"/>
</dbReference>
<keyword evidence="2 4" id="KW-0067">ATP-binding</keyword>
<dbReference type="RefSeq" id="WP_239123835.1">
    <property type="nucleotide sequence ID" value="NZ_BONY01000015.1"/>
</dbReference>
<dbReference type="GO" id="GO:0005524">
    <property type="term" value="F:ATP binding"/>
    <property type="evidence" value="ECO:0007669"/>
    <property type="project" value="UniProtKB-KW"/>
</dbReference>
<gene>
    <name evidence="4" type="ORF">Rhe02_29760</name>
</gene>
<organism evidence="4 5">
    <name type="scientific">Rhizocola hellebori</name>
    <dbReference type="NCBI Taxonomy" id="1392758"/>
    <lineage>
        <taxon>Bacteria</taxon>
        <taxon>Bacillati</taxon>
        <taxon>Actinomycetota</taxon>
        <taxon>Actinomycetes</taxon>
        <taxon>Micromonosporales</taxon>
        <taxon>Micromonosporaceae</taxon>
        <taxon>Rhizocola</taxon>
    </lineage>
</organism>
<evidence type="ECO:0000313" key="4">
    <source>
        <dbReference type="EMBL" id="GIH04909.1"/>
    </source>
</evidence>
<reference evidence="4" key="1">
    <citation type="submission" date="2021-01" db="EMBL/GenBank/DDBJ databases">
        <title>Whole genome shotgun sequence of Rhizocola hellebori NBRC 109834.</title>
        <authorList>
            <person name="Komaki H."/>
            <person name="Tamura T."/>
        </authorList>
    </citation>
    <scope>NUCLEOTIDE SEQUENCE</scope>
    <source>
        <strain evidence="4">NBRC 109834</strain>
    </source>
</reference>